<name>A0ABS1DMP4_9PROT</name>
<evidence type="ECO:0000313" key="2">
    <source>
        <dbReference type="EMBL" id="MBK1670758.1"/>
    </source>
</evidence>
<organism evidence="2 3">
    <name type="scientific">Rhodovibrio sodomensis</name>
    <dbReference type="NCBI Taxonomy" id="1088"/>
    <lineage>
        <taxon>Bacteria</taxon>
        <taxon>Pseudomonadati</taxon>
        <taxon>Pseudomonadota</taxon>
        <taxon>Alphaproteobacteria</taxon>
        <taxon>Rhodospirillales</taxon>
        <taxon>Rhodovibrionaceae</taxon>
        <taxon>Rhodovibrio</taxon>
    </lineage>
</organism>
<dbReference type="Pfam" id="PF06242">
    <property type="entry name" value="TrcR"/>
    <property type="match status" value="1"/>
</dbReference>
<accession>A0ABS1DMP4</accession>
<dbReference type="InterPro" id="IPR010421">
    <property type="entry name" value="TrcR"/>
</dbReference>
<dbReference type="RefSeq" id="WP_200343205.1">
    <property type="nucleotide sequence ID" value="NZ_NRRL01000114.1"/>
</dbReference>
<protein>
    <submittedName>
        <fullName evidence="2">Cytoplasmic protein</fullName>
    </submittedName>
</protein>
<evidence type="ECO:0000313" key="3">
    <source>
        <dbReference type="Proteomes" id="UP001296873"/>
    </source>
</evidence>
<feature type="compositionally biased region" description="Low complexity" evidence="1">
    <location>
        <begin position="180"/>
        <end position="196"/>
    </location>
</feature>
<dbReference type="Proteomes" id="UP001296873">
    <property type="component" value="Unassembled WGS sequence"/>
</dbReference>
<feature type="region of interest" description="Disordered" evidence="1">
    <location>
        <begin position="166"/>
        <end position="206"/>
    </location>
</feature>
<keyword evidence="3" id="KW-1185">Reference proteome</keyword>
<dbReference type="EMBL" id="NRRL01000114">
    <property type="protein sequence ID" value="MBK1670758.1"/>
    <property type="molecule type" value="Genomic_DNA"/>
</dbReference>
<gene>
    <name evidence="2" type="ORF">CKO28_22325</name>
</gene>
<proteinExistence type="predicted"/>
<sequence>MAQPLMPKATAVWLVENTALTFDQIAQFCGLHPLEVQGIADGEVASGIKGMDPIANGEITRAEIERCQKDPSAKLQPAKSDLPQPVARTKGPKYTPIAKRQDKPDGIAWILRNHPEIKDTQLCRLIGTTKNTIQAIRDRSHWNSPNIRPRDPVLLGLCTQSELNETIETARRQQARKPGQKQQAPAEAEASASAGKDAPESGGDET</sequence>
<reference evidence="2 3" key="1">
    <citation type="journal article" date="2020" name="Microorganisms">
        <title>Osmotic Adaptation and Compatible Solute Biosynthesis of Phototrophic Bacteria as Revealed from Genome Analyses.</title>
        <authorList>
            <person name="Imhoff J.F."/>
            <person name="Rahn T."/>
            <person name="Kunzel S."/>
            <person name="Keller A."/>
            <person name="Neulinger S.C."/>
        </authorList>
    </citation>
    <scope>NUCLEOTIDE SEQUENCE [LARGE SCALE GENOMIC DNA]</scope>
    <source>
        <strain evidence="2 3">DSM 9895</strain>
    </source>
</reference>
<comment type="caution">
    <text evidence="2">The sequence shown here is derived from an EMBL/GenBank/DDBJ whole genome shotgun (WGS) entry which is preliminary data.</text>
</comment>
<evidence type="ECO:0000256" key="1">
    <source>
        <dbReference type="SAM" id="MobiDB-lite"/>
    </source>
</evidence>